<dbReference type="STRING" id="6689.A0A423THE5"/>
<keyword evidence="4" id="KW-1133">Transmembrane helix</keyword>
<dbReference type="GO" id="GO:0016020">
    <property type="term" value="C:membrane"/>
    <property type="evidence" value="ECO:0007669"/>
    <property type="project" value="UniProtKB-SubCell"/>
</dbReference>
<dbReference type="EMBL" id="QCYY01001721">
    <property type="protein sequence ID" value="ROT75858.1"/>
    <property type="molecule type" value="Genomic_DNA"/>
</dbReference>
<evidence type="ECO:0000256" key="7">
    <source>
        <dbReference type="SAM" id="SignalP"/>
    </source>
</evidence>
<dbReference type="Proteomes" id="UP000283509">
    <property type="component" value="Unassembled WGS sequence"/>
</dbReference>
<evidence type="ECO:0000256" key="2">
    <source>
        <dbReference type="ARBA" id="ARBA00006824"/>
    </source>
</evidence>
<keyword evidence="5" id="KW-0472">Membrane</keyword>
<name>A0A423THE5_PENVA</name>
<gene>
    <name evidence="8" type="ORF">C7M84_005568</name>
</gene>
<dbReference type="PANTHER" id="PTHR11266:SF75">
    <property type="entry name" value="IP10007P-RELATED"/>
    <property type="match status" value="1"/>
</dbReference>
<dbReference type="InterPro" id="IPR007248">
    <property type="entry name" value="Mpv17_PMP22"/>
</dbReference>
<evidence type="ECO:0000313" key="9">
    <source>
        <dbReference type="Proteomes" id="UP000283509"/>
    </source>
</evidence>
<feature type="chain" id="PRO_5019361656" evidence="7">
    <location>
        <begin position="20"/>
        <end position="199"/>
    </location>
</feature>
<evidence type="ECO:0000256" key="1">
    <source>
        <dbReference type="ARBA" id="ARBA00004141"/>
    </source>
</evidence>
<dbReference type="AlphaFoldDB" id="A0A423THE5"/>
<dbReference type="Pfam" id="PF04117">
    <property type="entry name" value="Mpv17_PMP22"/>
    <property type="match status" value="1"/>
</dbReference>
<evidence type="ECO:0000256" key="6">
    <source>
        <dbReference type="RuleBase" id="RU363053"/>
    </source>
</evidence>
<comment type="subcellular location">
    <subcellularLocation>
        <location evidence="1">Membrane</location>
        <topology evidence="1">Multi-pass membrane protein</topology>
    </subcellularLocation>
</comment>
<keyword evidence="7" id="KW-0732">Signal</keyword>
<keyword evidence="9" id="KW-1185">Reference proteome</keyword>
<dbReference type="GO" id="GO:0005739">
    <property type="term" value="C:mitochondrion"/>
    <property type="evidence" value="ECO:0007669"/>
    <property type="project" value="TreeGrafter"/>
</dbReference>
<comment type="similarity">
    <text evidence="2 6">Belongs to the peroxisomal membrane protein PXMP2/4 family.</text>
</comment>
<proteinExistence type="inferred from homology"/>
<dbReference type="PANTHER" id="PTHR11266">
    <property type="entry name" value="PEROXISOMAL MEMBRANE PROTEIN 2, PXMP2 MPV17"/>
    <property type="match status" value="1"/>
</dbReference>
<evidence type="ECO:0000256" key="4">
    <source>
        <dbReference type="ARBA" id="ARBA00022989"/>
    </source>
</evidence>
<evidence type="ECO:0000313" key="8">
    <source>
        <dbReference type="EMBL" id="ROT75858.1"/>
    </source>
</evidence>
<accession>A0A423THE5</accession>
<keyword evidence="3" id="KW-0812">Transmembrane</keyword>
<evidence type="ECO:0000256" key="5">
    <source>
        <dbReference type="ARBA" id="ARBA00023136"/>
    </source>
</evidence>
<evidence type="ECO:0000256" key="3">
    <source>
        <dbReference type="ARBA" id="ARBA00022692"/>
    </source>
</evidence>
<comment type="caution">
    <text evidence="8">The sequence shown here is derived from an EMBL/GenBank/DDBJ whole genome shotgun (WGS) entry which is preliminary data.</text>
</comment>
<protein>
    <submittedName>
        <fullName evidence="8">Putative PXMP2/4 family protein 4-like</fullName>
    </submittedName>
</protein>
<dbReference type="OrthoDB" id="430207at2759"/>
<feature type="signal peptide" evidence="7">
    <location>
        <begin position="1"/>
        <end position="19"/>
    </location>
</feature>
<organism evidence="8 9">
    <name type="scientific">Penaeus vannamei</name>
    <name type="common">Whiteleg shrimp</name>
    <name type="synonym">Litopenaeus vannamei</name>
    <dbReference type="NCBI Taxonomy" id="6689"/>
    <lineage>
        <taxon>Eukaryota</taxon>
        <taxon>Metazoa</taxon>
        <taxon>Ecdysozoa</taxon>
        <taxon>Arthropoda</taxon>
        <taxon>Crustacea</taxon>
        <taxon>Multicrustacea</taxon>
        <taxon>Malacostraca</taxon>
        <taxon>Eumalacostraca</taxon>
        <taxon>Eucarida</taxon>
        <taxon>Decapoda</taxon>
        <taxon>Dendrobranchiata</taxon>
        <taxon>Penaeoidea</taxon>
        <taxon>Penaeidae</taxon>
        <taxon>Penaeus</taxon>
    </lineage>
</organism>
<reference evidence="8 9" key="2">
    <citation type="submission" date="2019-01" db="EMBL/GenBank/DDBJ databases">
        <title>The decoding of complex shrimp genome reveals the adaptation for benthos swimmer, frequently molting mechanism and breeding impact on genome.</title>
        <authorList>
            <person name="Sun Y."/>
            <person name="Gao Y."/>
            <person name="Yu Y."/>
        </authorList>
    </citation>
    <scope>NUCLEOTIDE SEQUENCE [LARGE SCALE GENOMIC DNA]</scope>
    <source>
        <tissue evidence="8">Muscle</tissue>
    </source>
</reference>
<reference evidence="8 9" key="1">
    <citation type="submission" date="2018-04" db="EMBL/GenBank/DDBJ databases">
        <authorList>
            <person name="Zhang X."/>
            <person name="Yuan J."/>
            <person name="Li F."/>
            <person name="Xiang J."/>
        </authorList>
    </citation>
    <scope>NUCLEOTIDE SEQUENCE [LARGE SCALE GENOMIC DNA]</scope>
    <source>
        <tissue evidence="8">Muscle</tissue>
    </source>
</reference>
<sequence length="199" mass="23135">MHLSSLFLFLECTLYPNSPQRHQTPDLPRVTILQMGVPTVRSNTTQQLMDRKKEKLNGWETLRFGIFGALILAPSLYCWVRLANVIVKGSTLKHAVIKAYIEQFTWAPIAYTEFYLCINLMEGKTLNECLQECRTKIPPTWKIGFCVWPVIQTVNFWVIPLKHRVSFVGFFSYIWNTFLSYMHHYKVEGSESSSFGETQ</sequence>